<dbReference type="InterPro" id="IPR001647">
    <property type="entry name" value="HTH_TetR"/>
</dbReference>
<keyword evidence="5" id="KW-1185">Reference proteome</keyword>
<dbReference type="EMBL" id="BAAANN010000018">
    <property type="protein sequence ID" value="GAA1967778.1"/>
    <property type="molecule type" value="Genomic_DNA"/>
</dbReference>
<dbReference type="InterPro" id="IPR009057">
    <property type="entry name" value="Homeodomain-like_sf"/>
</dbReference>
<organism evidence="4 5">
    <name type="scientific">Amycolatopsis minnesotensis</name>
    <dbReference type="NCBI Taxonomy" id="337894"/>
    <lineage>
        <taxon>Bacteria</taxon>
        <taxon>Bacillati</taxon>
        <taxon>Actinomycetota</taxon>
        <taxon>Actinomycetes</taxon>
        <taxon>Pseudonocardiales</taxon>
        <taxon>Pseudonocardiaceae</taxon>
        <taxon>Amycolatopsis</taxon>
    </lineage>
</organism>
<dbReference type="InterPro" id="IPR041583">
    <property type="entry name" value="TetR_C_31"/>
</dbReference>
<proteinExistence type="predicted"/>
<comment type="caution">
    <text evidence="4">The sequence shown here is derived from an EMBL/GenBank/DDBJ whole genome shotgun (WGS) entry which is preliminary data.</text>
</comment>
<evidence type="ECO:0000256" key="2">
    <source>
        <dbReference type="PROSITE-ProRule" id="PRU00335"/>
    </source>
</evidence>
<dbReference type="SUPFAM" id="SSF46689">
    <property type="entry name" value="Homeodomain-like"/>
    <property type="match status" value="1"/>
</dbReference>
<keyword evidence="1 2" id="KW-0238">DNA-binding</keyword>
<gene>
    <name evidence="4" type="ORF">GCM10009754_45690</name>
</gene>
<accession>A0ABP5CRS4</accession>
<sequence>MLAAAVEVLGADGTRALTYQAVDTEAGVPAGTTSNCFRTRDALVRGVLAHLVELDRADWDRFTRIPPADADALASALAGLARHAAGPGRARTRARFALFLEAAARPELTDLLAAGREAVLDWGEQWLAPLAPTAPRELYRRLIGHLDGVVLHQLTFPADPFDPAPGFRALVRESTMD</sequence>
<protein>
    <submittedName>
        <fullName evidence="4">TetR family transcriptional regulator</fullName>
    </submittedName>
</protein>
<evidence type="ECO:0000256" key="1">
    <source>
        <dbReference type="ARBA" id="ARBA00023125"/>
    </source>
</evidence>
<feature type="domain" description="HTH tetR-type" evidence="3">
    <location>
        <begin position="1"/>
        <end position="55"/>
    </location>
</feature>
<name>A0ABP5CRS4_9PSEU</name>
<dbReference type="Proteomes" id="UP001501116">
    <property type="component" value="Unassembled WGS sequence"/>
</dbReference>
<evidence type="ECO:0000313" key="4">
    <source>
        <dbReference type="EMBL" id="GAA1967778.1"/>
    </source>
</evidence>
<reference evidence="5" key="1">
    <citation type="journal article" date="2019" name="Int. J. Syst. Evol. Microbiol.">
        <title>The Global Catalogue of Microorganisms (GCM) 10K type strain sequencing project: providing services to taxonomists for standard genome sequencing and annotation.</title>
        <authorList>
            <consortium name="The Broad Institute Genomics Platform"/>
            <consortium name="The Broad Institute Genome Sequencing Center for Infectious Disease"/>
            <person name="Wu L."/>
            <person name="Ma J."/>
        </authorList>
    </citation>
    <scope>NUCLEOTIDE SEQUENCE [LARGE SCALE GENOMIC DNA]</scope>
    <source>
        <strain evidence="5">JCM 14545</strain>
    </source>
</reference>
<evidence type="ECO:0000259" key="3">
    <source>
        <dbReference type="PROSITE" id="PS50977"/>
    </source>
</evidence>
<dbReference type="PROSITE" id="PS50977">
    <property type="entry name" value="HTH_TETR_2"/>
    <property type="match status" value="1"/>
</dbReference>
<feature type="DNA-binding region" description="H-T-H motif" evidence="2">
    <location>
        <begin position="18"/>
        <end position="37"/>
    </location>
</feature>
<dbReference type="Gene3D" id="1.10.357.10">
    <property type="entry name" value="Tetracycline Repressor, domain 2"/>
    <property type="match status" value="1"/>
</dbReference>
<evidence type="ECO:0000313" key="5">
    <source>
        <dbReference type="Proteomes" id="UP001501116"/>
    </source>
</evidence>
<dbReference type="Pfam" id="PF17940">
    <property type="entry name" value="TetR_C_31"/>
    <property type="match status" value="1"/>
</dbReference>